<dbReference type="Gene3D" id="2.120.10.30">
    <property type="entry name" value="TolB, C-terminal domain"/>
    <property type="match status" value="1"/>
</dbReference>
<sequence>MRPTTSIVAALSALGISSCAEAQNFDRSPKEANFEPAFAEQTRAPLVSSDVQTSMQTIADGLVHPWGIEVLPGDAGYLVTERPGRLRIVSRDGALSDPISGVPQVVAQGQGGLLDVALAPDFETSRRVYLSYAKPVGNGLSATAAAYGTLSEDMSALENVTDIFVQEPGSRVKKHYGSRIVFDGAGHVYVTTGEHSSDETRVYAQDLDKTYGKVVRLTLDGEVPQGNPFAGRDGAIPSIWSYGHRNLQGAMMRDGELWTIEHGPRGGDELNRIEAGANYGWPVISYGIRYSGGPIGSGESKREGMEQPVYYWDPVIAPGGMLTYDGDAFSEWQGDVFIGSLYPGGIVRLELSGDRVAAEERIRMELGRVRDVEIDSDGALLAITDKQNGELVKITPGSSS</sequence>
<evidence type="ECO:0000313" key="4">
    <source>
        <dbReference type="Proteomes" id="UP000022447"/>
    </source>
</evidence>
<keyword evidence="1" id="KW-0732">Signal</keyword>
<comment type="caution">
    <text evidence="3">The sequence shown here is derived from an EMBL/GenBank/DDBJ whole genome shotgun (WGS) entry which is preliminary data.</text>
</comment>
<name>X7EHF0_9RHOB</name>
<dbReference type="OrthoDB" id="9770043at2"/>
<evidence type="ECO:0000256" key="1">
    <source>
        <dbReference type="SAM" id="SignalP"/>
    </source>
</evidence>
<dbReference type="InterPro" id="IPR011041">
    <property type="entry name" value="Quinoprot_gluc/sorb_DH_b-prop"/>
</dbReference>
<keyword evidence="4" id="KW-1185">Reference proteome</keyword>
<dbReference type="STRING" id="1449350.OCH239_21750"/>
<dbReference type="SUPFAM" id="SSF50952">
    <property type="entry name" value="Soluble quinoprotein glucose dehydrogenase"/>
    <property type="match status" value="1"/>
</dbReference>
<dbReference type="eggNOG" id="COG2133">
    <property type="taxonomic scope" value="Bacteria"/>
</dbReference>
<evidence type="ECO:0000259" key="2">
    <source>
        <dbReference type="Pfam" id="PF07995"/>
    </source>
</evidence>
<reference evidence="3 4" key="1">
    <citation type="submission" date="2014-01" db="EMBL/GenBank/DDBJ databases">
        <title>Roseivivax halodurans JCM 10272 Genome Sequencing.</title>
        <authorList>
            <person name="Lai Q."/>
            <person name="Li G."/>
            <person name="Shao Z."/>
        </authorList>
    </citation>
    <scope>NUCLEOTIDE SEQUENCE [LARGE SCALE GENOMIC DNA]</scope>
    <source>
        <strain evidence="3 4">JCM 10272</strain>
    </source>
</reference>
<dbReference type="Proteomes" id="UP000022447">
    <property type="component" value="Unassembled WGS sequence"/>
</dbReference>
<dbReference type="InterPro" id="IPR011042">
    <property type="entry name" value="6-blade_b-propeller_TolB-like"/>
</dbReference>
<dbReference type="InterPro" id="IPR012938">
    <property type="entry name" value="Glc/Sorbosone_DH"/>
</dbReference>
<dbReference type="PANTHER" id="PTHR19328">
    <property type="entry name" value="HEDGEHOG-INTERACTING PROTEIN"/>
    <property type="match status" value="1"/>
</dbReference>
<feature type="domain" description="Glucose/Sorbosone dehydrogenase" evidence="2">
    <location>
        <begin position="63"/>
        <end position="393"/>
    </location>
</feature>
<feature type="signal peptide" evidence="1">
    <location>
        <begin position="1"/>
        <end position="22"/>
    </location>
</feature>
<organism evidence="3 4">
    <name type="scientific">Roseivivax halodurans JCM 10272</name>
    <dbReference type="NCBI Taxonomy" id="1449350"/>
    <lineage>
        <taxon>Bacteria</taxon>
        <taxon>Pseudomonadati</taxon>
        <taxon>Pseudomonadota</taxon>
        <taxon>Alphaproteobacteria</taxon>
        <taxon>Rhodobacterales</taxon>
        <taxon>Roseobacteraceae</taxon>
        <taxon>Roseivivax</taxon>
    </lineage>
</organism>
<dbReference type="RefSeq" id="WP_037262035.1">
    <property type="nucleotide sequence ID" value="NZ_JALZ01000009.1"/>
</dbReference>
<dbReference type="EMBL" id="JALZ01000009">
    <property type="protein sequence ID" value="ETX14631.1"/>
    <property type="molecule type" value="Genomic_DNA"/>
</dbReference>
<dbReference type="PANTHER" id="PTHR19328:SF75">
    <property type="entry name" value="ALDOSE SUGAR DEHYDROGENASE YLII"/>
    <property type="match status" value="1"/>
</dbReference>
<dbReference type="PATRIC" id="fig|1449350.3.peg.2139"/>
<dbReference type="Pfam" id="PF07995">
    <property type="entry name" value="GSDH"/>
    <property type="match status" value="1"/>
</dbReference>
<protein>
    <submittedName>
        <fullName evidence="3">Glucose dehydrogenase</fullName>
    </submittedName>
</protein>
<dbReference type="PROSITE" id="PS51257">
    <property type="entry name" value="PROKAR_LIPOPROTEIN"/>
    <property type="match status" value="1"/>
</dbReference>
<proteinExistence type="predicted"/>
<accession>X7EHF0</accession>
<gene>
    <name evidence="3" type="ORF">OCH239_21750</name>
</gene>
<evidence type="ECO:0000313" key="3">
    <source>
        <dbReference type="EMBL" id="ETX14631.1"/>
    </source>
</evidence>
<dbReference type="AlphaFoldDB" id="X7EHF0"/>
<feature type="chain" id="PRO_5004979814" evidence="1">
    <location>
        <begin position="23"/>
        <end position="400"/>
    </location>
</feature>